<dbReference type="InterPro" id="IPR001128">
    <property type="entry name" value="Cyt_P450"/>
</dbReference>
<dbReference type="GO" id="GO:0016712">
    <property type="term" value="F:oxidoreductase activity, acting on paired donors, with incorporation or reduction of molecular oxygen, reduced flavin or flavoprotein as one donor, and incorporation of one atom of oxygen"/>
    <property type="evidence" value="ECO:0007669"/>
    <property type="project" value="TreeGrafter"/>
</dbReference>
<dbReference type="GO" id="GO:0005789">
    <property type="term" value="C:endoplasmic reticulum membrane"/>
    <property type="evidence" value="ECO:0007669"/>
    <property type="project" value="UniProtKB-SubCell"/>
</dbReference>
<proteinExistence type="inferred from homology"/>
<evidence type="ECO:0000256" key="5">
    <source>
        <dbReference type="ARBA" id="ARBA00022617"/>
    </source>
</evidence>
<dbReference type="FunFam" id="1.10.630.10:FF:000238">
    <property type="entry name" value="Cytochrome P450 2A6"/>
    <property type="match status" value="1"/>
</dbReference>
<dbReference type="Proteomes" id="UP000230750">
    <property type="component" value="Unassembled WGS sequence"/>
</dbReference>
<evidence type="ECO:0000256" key="1">
    <source>
        <dbReference type="ARBA" id="ARBA00001971"/>
    </source>
</evidence>
<sequence length="308" mass="35123">MQDLLNAAHNLPQCLDPAIFFGVPTVVQILARFNIVPIKKFRLSQLAMYKITDECHGEIAKHSKENLSTDEESARDLVDLYLSAAESRKKADKKTFLTENTLKGVATNVFAAGLDSTATMLIWFVLLLTKYQDVQKKLREEVINVIGTGRLPTLKDRDAMQYVHAVMQETHRFVSVAPMAMFHMVKEDAEYEGYFIPKNTYMISNLWGMHHDERIFPKPFEYQPERFINDAGEFVKSKYVTPYGIGKRVCPGEVLAQRELFLFVTQLVQRFELLPAEGTGTDSISTDGVYDGVGFFPPEFQTRFIPFD</sequence>
<keyword evidence="9" id="KW-0560">Oxidoreductase</keyword>
<keyword evidence="5 13" id="KW-0349">Heme</keyword>
<evidence type="ECO:0000256" key="8">
    <source>
        <dbReference type="ARBA" id="ARBA00022848"/>
    </source>
</evidence>
<evidence type="ECO:0000256" key="2">
    <source>
        <dbReference type="ARBA" id="ARBA00004174"/>
    </source>
</evidence>
<evidence type="ECO:0000313" key="15">
    <source>
        <dbReference type="Proteomes" id="UP000230750"/>
    </source>
</evidence>
<dbReference type="PRINTS" id="PR00385">
    <property type="entry name" value="P450"/>
</dbReference>
<evidence type="ECO:0000313" key="14">
    <source>
        <dbReference type="EMBL" id="PIK35768.1"/>
    </source>
</evidence>
<dbReference type="GO" id="GO:0008395">
    <property type="term" value="F:steroid hydroxylase activity"/>
    <property type="evidence" value="ECO:0007669"/>
    <property type="project" value="TreeGrafter"/>
</dbReference>
<keyword evidence="10 13" id="KW-0408">Iron</keyword>
<evidence type="ECO:0000256" key="13">
    <source>
        <dbReference type="PIRSR" id="PIRSR602401-1"/>
    </source>
</evidence>
<keyword evidence="11" id="KW-0503">Monooxygenase</keyword>
<evidence type="ECO:0000256" key="7">
    <source>
        <dbReference type="ARBA" id="ARBA00022824"/>
    </source>
</evidence>
<dbReference type="PRINTS" id="PR00463">
    <property type="entry name" value="EP450I"/>
</dbReference>
<name>A0A2G8JJ53_STIJA</name>
<comment type="caution">
    <text evidence="14">The sequence shown here is derived from an EMBL/GenBank/DDBJ whole genome shotgun (WGS) entry which is preliminary data.</text>
</comment>
<dbReference type="InterPro" id="IPR050182">
    <property type="entry name" value="Cytochrome_P450_fam2"/>
</dbReference>
<dbReference type="SMR" id="A0A2G8JJ53"/>
<organism evidence="14 15">
    <name type="scientific">Stichopus japonicus</name>
    <name type="common">Sea cucumber</name>
    <dbReference type="NCBI Taxonomy" id="307972"/>
    <lineage>
        <taxon>Eukaryota</taxon>
        <taxon>Metazoa</taxon>
        <taxon>Echinodermata</taxon>
        <taxon>Eleutherozoa</taxon>
        <taxon>Echinozoa</taxon>
        <taxon>Holothuroidea</taxon>
        <taxon>Aspidochirotacea</taxon>
        <taxon>Aspidochirotida</taxon>
        <taxon>Stichopodidae</taxon>
        <taxon>Apostichopus</taxon>
    </lineage>
</organism>
<dbReference type="STRING" id="307972.A0A2G8JJ53"/>
<comment type="cofactor">
    <cofactor evidence="1 13">
        <name>heme</name>
        <dbReference type="ChEBI" id="CHEBI:30413"/>
    </cofactor>
</comment>
<dbReference type="EMBL" id="MRZV01001816">
    <property type="protein sequence ID" value="PIK35768.1"/>
    <property type="molecule type" value="Genomic_DNA"/>
</dbReference>
<keyword evidence="7" id="KW-0256">Endoplasmic reticulum</keyword>
<dbReference type="InterPro" id="IPR036396">
    <property type="entry name" value="Cyt_P450_sf"/>
</dbReference>
<evidence type="ECO:0000256" key="9">
    <source>
        <dbReference type="ARBA" id="ARBA00023002"/>
    </source>
</evidence>
<evidence type="ECO:0000256" key="3">
    <source>
        <dbReference type="ARBA" id="ARBA00004406"/>
    </source>
</evidence>
<dbReference type="GO" id="GO:0006805">
    <property type="term" value="P:xenobiotic metabolic process"/>
    <property type="evidence" value="ECO:0007669"/>
    <property type="project" value="TreeGrafter"/>
</dbReference>
<gene>
    <name evidence="14" type="ORF">BSL78_27403</name>
</gene>
<dbReference type="SUPFAM" id="SSF48264">
    <property type="entry name" value="Cytochrome P450"/>
    <property type="match status" value="1"/>
</dbReference>
<dbReference type="OrthoDB" id="2789670at2759"/>
<dbReference type="InterPro" id="IPR002401">
    <property type="entry name" value="Cyt_P450_E_grp-I"/>
</dbReference>
<evidence type="ECO:0000256" key="10">
    <source>
        <dbReference type="ARBA" id="ARBA00023004"/>
    </source>
</evidence>
<dbReference type="Pfam" id="PF00067">
    <property type="entry name" value="p450"/>
    <property type="match status" value="1"/>
</dbReference>
<keyword evidence="8" id="KW-0492">Microsome</keyword>
<dbReference type="PANTHER" id="PTHR24300">
    <property type="entry name" value="CYTOCHROME P450 508A4-RELATED"/>
    <property type="match status" value="1"/>
</dbReference>
<comment type="subcellular location">
    <subcellularLocation>
        <location evidence="3">Endoplasmic reticulum membrane</location>
        <topology evidence="3">Peripheral membrane protein</topology>
    </subcellularLocation>
    <subcellularLocation>
        <location evidence="2">Microsome membrane</location>
        <topology evidence="2">Peripheral membrane protein</topology>
    </subcellularLocation>
</comment>
<evidence type="ECO:0000256" key="12">
    <source>
        <dbReference type="ARBA" id="ARBA00023136"/>
    </source>
</evidence>
<comment type="similarity">
    <text evidence="4">Belongs to the cytochrome P450 family.</text>
</comment>
<dbReference type="Gene3D" id="1.10.630.10">
    <property type="entry name" value="Cytochrome P450"/>
    <property type="match status" value="1"/>
</dbReference>
<accession>A0A2G8JJ53</accession>
<protein>
    <submittedName>
        <fullName evidence="14">Putative cytochrome P450 2C21-like isoform X1</fullName>
    </submittedName>
</protein>
<dbReference type="AlphaFoldDB" id="A0A2G8JJ53"/>
<evidence type="ECO:0000256" key="6">
    <source>
        <dbReference type="ARBA" id="ARBA00022723"/>
    </source>
</evidence>
<keyword evidence="12" id="KW-0472">Membrane</keyword>
<dbReference type="GO" id="GO:0006082">
    <property type="term" value="P:organic acid metabolic process"/>
    <property type="evidence" value="ECO:0007669"/>
    <property type="project" value="TreeGrafter"/>
</dbReference>
<evidence type="ECO:0000256" key="11">
    <source>
        <dbReference type="ARBA" id="ARBA00023033"/>
    </source>
</evidence>
<dbReference type="GO" id="GO:0005506">
    <property type="term" value="F:iron ion binding"/>
    <property type="evidence" value="ECO:0007669"/>
    <property type="project" value="InterPro"/>
</dbReference>
<reference evidence="14 15" key="1">
    <citation type="journal article" date="2017" name="PLoS Biol.">
        <title>The sea cucumber genome provides insights into morphological evolution and visceral regeneration.</title>
        <authorList>
            <person name="Zhang X."/>
            <person name="Sun L."/>
            <person name="Yuan J."/>
            <person name="Sun Y."/>
            <person name="Gao Y."/>
            <person name="Zhang L."/>
            <person name="Li S."/>
            <person name="Dai H."/>
            <person name="Hamel J.F."/>
            <person name="Liu C."/>
            <person name="Yu Y."/>
            <person name="Liu S."/>
            <person name="Lin W."/>
            <person name="Guo K."/>
            <person name="Jin S."/>
            <person name="Xu P."/>
            <person name="Storey K.B."/>
            <person name="Huan P."/>
            <person name="Zhang T."/>
            <person name="Zhou Y."/>
            <person name="Zhang J."/>
            <person name="Lin C."/>
            <person name="Li X."/>
            <person name="Xing L."/>
            <person name="Huo D."/>
            <person name="Sun M."/>
            <person name="Wang L."/>
            <person name="Mercier A."/>
            <person name="Li F."/>
            <person name="Yang H."/>
            <person name="Xiang J."/>
        </authorList>
    </citation>
    <scope>NUCLEOTIDE SEQUENCE [LARGE SCALE GENOMIC DNA]</scope>
    <source>
        <strain evidence="14">Shaxun</strain>
        <tissue evidence="14">Muscle</tissue>
    </source>
</reference>
<dbReference type="GO" id="GO:0020037">
    <property type="term" value="F:heme binding"/>
    <property type="evidence" value="ECO:0007669"/>
    <property type="project" value="InterPro"/>
</dbReference>
<evidence type="ECO:0000256" key="4">
    <source>
        <dbReference type="ARBA" id="ARBA00010617"/>
    </source>
</evidence>
<keyword evidence="6 13" id="KW-0479">Metal-binding</keyword>
<keyword evidence="15" id="KW-1185">Reference proteome</keyword>
<feature type="binding site" description="axial binding residue" evidence="13">
    <location>
        <position position="250"/>
    </location>
    <ligand>
        <name>heme</name>
        <dbReference type="ChEBI" id="CHEBI:30413"/>
    </ligand>
    <ligandPart>
        <name>Fe</name>
        <dbReference type="ChEBI" id="CHEBI:18248"/>
    </ligandPart>
</feature>
<dbReference type="PANTHER" id="PTHR24300:SF397">
    <property type="entry name" value="CYTOCHROME P450 2U1"/>
    <property type="match status" value="1"/>
</dbReference>